<dbReference type="KEGG" id="eus:EUTSA_v10011002mg"/>
<evidence type="ECO:0000256" key="2">
    <source>
        <dbReference type="ARBA" id="ARBA00008526"/>
    </source>
</evidence>
<feature type="transmembrane region" description="Helical" evidence="8">
    <location>
        <begin position="155"/>
        <end position="183"/>
    </location>
</feature>
<keyword evidence="4" id="KW-0547">Nucleotide-binding</keyword>
<dbReference type="GO" id="GO:0016887">
    <property type="term" value="F:ATP hydrolysis activity"/>
    <property type="evidence" value="ECO:0007669"/>
    <property type="project" value="InterPro"/>
</dbReference>
<sequence length="703" mass="79938">VRCVQGLNQWRNNSMEVNDEIFKGYRQGNHEGITNEVVAAYDLLDTDENNFNVTIWYNSTYKIDLQDRRVKFVRVPRSVNLLLRGPGTKMLFDFVKEMPKQETSLHLDVASLIGPIFFTWAILLLFPVILNSLVYEKQQRLRIIMKMHGLGDDPYWMISYAYFLVISTLYIISLMIFGSAIGLKFLRFNDYSFQFIFYFLYINLQVSIAFLVSSAFSKVETASVVAYIHVFGSGLLGAFLFQFLIEDLSFPIVSGFSLYRGLNEFSLYAFQRNGSGRDGMKWKDFSDSAEYEVFYIIIFEWFLTLIAACYIDRVSLSAKDVFIFLRNPFKKSLSPKNPRLQRQSSEVTVEMEKIDVAQEREKVKQLMLESSTSHAIVCDNLKKVYPRRDGNPPKMAVRGLFLAVASRKCFGMLGPNGAGKTSFINTMTGLVKPISGAAFVKGLDISKNMNKVYTSMGVCPQHDLLWETLTGREHLLFYGRLKNLKGSNLKKVVEESLKNVNLFNGGVGDKPAGKYSGGMKRRLSVAISLIGNPKVVYMDEPSTGLDPASRMNLWDSHQTCEKTAIILTTHSMEEAEFLCDRLGIFVDGRLQCIGNPKELKRRYGGSYVFTMTTASEHEQDMELLVQDFCPNAKKIYHIAGTKIFEIPKEEVRISKVFQAVEKAKSRFKVFAWGLADTTLEDVFIKVARSAQNFRGCCSIMNLK</sequence>
<evidence type="ECO:0000313" key="10">
    <source>
        <dbReference type="EMBL" id="ESQ45795.1"/>
    </source>
</evidence>
<evidence type="ECO:0000256" key="1">
    <source>
        <dbReference type="ARBA" id="ARBA00004141"/>
    </source>
</evidence>
<evidence type="ECO:0000256" key="3">
    <source>
        <dbReference type="ARBA" id="ARBA00022692"/>
    </source>
</evidence>
<organism evidence="10 11">
    <name type="scientific">Eutrema salsugineum</name>
    <name type="common">Saltwater cress</name>
    <name type="synonym">Sisymbrium salsugineum</name>
    <dbReference type="NCBI Taxonomy" id="72664"/>
    <lineage>
        <taxon>Eukaryota</taxon>
        <taxon>Viridiplantae</taxon>
        <taxon>Streptophyta</taxon>
        <taxon>Embryophyta</taxon>
        <taxon>Tracheophyta</taxon>
        <taxon>Spermatophyta</taxon>
        <taxon>Magnoliopsida</taxon>
        <taxon>eudicotyledons</taxon>
        <taxon>Gunneridae</taxon>
        <taxon>Pentapetalae</taxon>
        <taxon>rosids</taxon>
        <taxon>malvids</taxon>
        <taxon>Brassicales</taxon>
        <taxon>Brassicaceae</taxon>
        <taxon>Eutremeae</taxon>
        <taxon>Eutrema</taxon>
    </lineage>
</organism>
<comment type="similarity">
    <text evidence="2">Belongs to the ABC transporter superfamily. ABCA family. CPR flippase (TC 3.A.1.211) subfamily.</text>
</comment>
<accession>V4L625</accession>
<evidence type="ECO:0000256" key="7">
    <source>
        <dbReference type="ARBA" id="ARBA00023136"/>
    </source>
</evidence>
<dbReference type="PROSITE" id="PS00211">
    <property type="entry name" value="ABC_TRANSPORTER_1"/>
    <property type="match status" value="1"/>
</dbReference>
<feature type="transmembrane region" description="Helical" evidence="8">
    <location>
        <begin position="195"/>
        <end position="212"/>
    </location>
</feature>
<dbReference type="OMA" id="DFTNSAM"/>
<dbReference type="InterPro" id="IPR003439">
    <property type="entry name" value="ABC_transporter-like_ATP-bd"/>
</dbReference>
<reference evidence="10 11" key="1">
    <citation type="journal article" date="2013" name="Front. Plant Sci.">
        <title>The Reference Genome of the Halophytic Plant Eutrema salsugineum.</title>
        <authorList>
            <person name="Yang R."/>
            <person name="Jarvis D.E."/>
            <person name="Chen H."/>
            <person name="Beilstein M.A."/>
            <person name="Grimwood J."/>
            <person name="Jenkins J."/>
            <person name="Shu S."/>
            <person name="Prochnik S."/>
            <person name="Xin M."/>
            <person name="Ma C."/>
            <person name="Schmutz J."/>
            <person name="Wing R.A."/>
            <person name="Mitchell-Olds T."/>
            <person name="Schumaker K.S."/>
            <person name="Wang X."/>
        </authorList>
    </citation>
    <scope>NUCLEOTIDE SEQUENCE [LARGE SCALE GENOMIC DNA]</scope>
</reference>
<keyword evidence="3 8" id="KW-0812">Transmembrane</keyword>
<dbReference type="GO" id="GO:0140359">
    <property type="term" value="F:ABC-type transporter activity"/>
    <property type="evidence" value="ECO:0007669"/>
    <property type="project" value="InterPro"/>
</dbReference>
<dbReference type="GO" id="GO:0005319">
    <property type="term" value="F:lipid transporter activity"/>
    <property type="evidence" value="ECO:0007669"/>
    <property type="project" value="TreeGrafter"/>
</dbReference>
<comment type="subcellular location">
    <subcellularLocation>
        <location evidence="1">Membrane</location>
        <topology evidence="1">Multi-pass membrane protein</topology>
    </subcellularLocation>
</comment>
<dbReference type="CDD" id="cd03263">
    <property type="entry name" value="ABC_subfamily_A"/>
    <property type="match status" value="1"/>
</dbReference>
<dbReference type="Proteomes" id="UP000030689">
    <property type="component" value="Unassembled WGS sequence"/>
</dbReference>
<dbReference type="InterPro" id="IPR003593">
    <property type="entry name" value="AAA+_ATPase"/>
</dbReference>
<protein>
    <recommendedName>
        <fullName evidence="9">ABC transporter domain-containing protein</fullName>
    </recommendedName>
</protein>
<dbReference type="Pfam" id="PF12698">
    <property type="entry name" value="ABC2_membrane_3"/>
    <property type="match status" value="1"/>
</dbReference>
<dbReference type="Pfam" id="PF00005">
    <property type="entry name" value="ABC_tran"/>
    <property type="match status" value="1"/>
</dbReference>
<evidence type="ECO:0000256" key="8">
    <source>
        <dbReference type="SAM" id="Phobius"/>
    </source>
</evidence>
<keyword evidence="5" id="KW-0067">ATP-binding</keyword>
<dbReference type="InterPro" id="IPR013525">
    <property type="entry name" value="ABC2_TM"/>
</dbReference>
<name>V4L625_EUTSA</name>
<feature type="transmembrane region" description="Helical" evidence="8">
    <location>
        <begin position="112"/>
        <end position="134"/>
    </location>
</feature>
<evidence type="ECO:0000259" key="9">
    <source>
        <dbReference type="PROSITE" id="PS50893"/>
    </source>
</evidence>
<dbReference type="InterPro" id="IPR017871">
    <property type="entry name" value="ABC_transporter-like_CS"/>
</dbReference>
<feature type="transmembrane region" description="Helical" evidence="8">
    <location>
        <begin position="224"/>
        <end position="245"/>
    </location>
</feature>
<dbReference type="AlphaFoldDB" id="V4L625"/>
<gene>
    <name evidence="10" type="ORF">EUTSA_v10011002mg</name>
</gene>
<dbReference type="Pfam" id="PF24526">
    <property type="entry name" value="ABCA12_C"/>
    <property type="match status" value="1"/>
</dbReference>
<dbReference type="GO" id="GO:0005524">
    <property type="term" value="F:ATP binding"/>
    <property type="evidence" value="ECO:0007669"/>
    <property type="project" value="UniProtKB-KW"/>
</dbReference>
<evidence type="ECO:0000256" key="5">
    <source>
        <dbReference type="ARBA" id="ARBA00022840"/>
    </source>
</evidence>
<dbReference type="Gramene" id="ESQ45795">
    <property type="protein sequence ID" value="ESQ45795"/>
    <property type="gene ID" value="EUTSA_v10011002mg"/>
</dbReference>
<dbReference type="SUPFAM" id="SSF52540">
    <property type="entry name" value="P-loop containing nucleoside triphosphate hydrolases"/>
    <property type="match status" value="1"/>
</dbReference>
<dbReference type="PROSITE" id="PS50893">
    <property type="entry name" value="ABC_TRANSPORTER_2"/>
    <property type="match status" value="1"/>
</dbReference>
<dbReference type="PANTHER" id="PTHR19229:SF245">
    <property type="entry name" value="ABC TRANSPORTER DOMAIN-CONTAINING PROTEIN"/>
    <property type="match status" value="1"/>
</dbReference>
<evidence type="ECO:0000256" key="6">
    <source>
        <dbReference type="ARBA" id="ARBA00022989"/>
    </source>
</evidence>
<proteinExistence type="inferred from homology"/>
<dbReference type="InterPro" id="IPR026082">
    <property type="entry name" value="ABCA"/>
</dbReference>
<dbReference type="FunFam" id="3.40.50.300:FF:000633">
    <property type="entry name" value="ABC transporter A family member 7"/>
    <property type="match status" value="1"/>
</dbReference>
<evidence type="ECO:0000313" key="11">
    <source>
        <dbReference type="Proteomes" id="UP000030689"/>
    </source>
</evidence>
<keyword evidence="7 8" id="KW-0472">Membrane</keyword>
<evidence type="ECO:0000256" key="4">
    <source>
        <dbReference type="ARBA" id="ARBA00022741"/>
    </source>
</evidence>
<dbReference type="Gene3D" id="3.40.50.300">
    <property type="entry name" value="P-loop containing nucleotide triphosphate hydrolases"/>
    <property type="match status" value="1"/>
</dbReference>
<keyword evidence="11" id="KW-1185">Reference proteome</keyword>
<dbReference type="SMART" id="SM00382">
    <property type="entry name" value="AAA"/>
    <property type="match status" value="1"/>
</dbReference>
<feature type="non-terminal residue" evidence="10">
    <location>
        <position position="1"/>
    </location>
</feature>
<dbReference type="eggNOG" id="KOG0059">
    <property type="taxonomic scope" value="Eukaryota"/>
</dbReference>
<keyword evidence="6 8" id="KW-1133">Transmembrane helix</keyword>
<feature type="domain" description="ABC transporter" evidence="9">
    <location>
        <begin position="376"/>
        <end position="612"/>
    </location>
</feature>
<dbReference type="EMBL" id="KI517435">
    <property type="protein sequence ID" value="ESQ45795.1"/>
    <property type="molecule type" value="Genomic_DNA"/>
</dbReference>
<dbReference type="GO" id="GO:0016020">
    <property type="term" value="C:membrane"/>
    <property type="evidence" value="ECO:0007669"/>
    <property type="project" value="UniProtKB-SubCell"/>
</dbReference>
<dbReference type="PANTHER" id="PTHR19229">
    <property type="entry name" value="ATP-BINDING CASSETTE TRANSPORTER SUBFAMILY A ABCA"/>
    <property type="match status" value="1"/>
</dbReference>
<dbReference type="InterPro" id="IPR027417">
    <property type="entry name" value="P-loop_NTPase"/>
</dbReference>
<dbReference type="STRING" id="72664.V4L625"/>